<feature type="transmembrane region" description="Helical" evidence="7">
    <location>
        <begin position="425"/>
        <end position="448"/>
    </location>
</feature>
<dbReference type="NCBIfam" id="TIGR02900">
    <property type="entry name" value="spore_V_B"/>
    <property type="match status" value="1"/>
</dbReference>
<dbReference type="InterPro" id="IPR002797">
    <property type="entry name" value="Polysacc_synth"/>
</dbReference>
<feature type="transmembrane region" description="Helical" evidence="7">
    <location>
        <begin position="267"/>
        <end position="286"/>
    </location>
</feature>
<organism evidence="8 9">
    <name type="scientific">Paenibacillus sambharensis</name>
    <dbReference type="NCBI Taxonomy" id="1803190"/>
    <lineage>
        <taxon>Bacteria</taxon>
        <taxon>Bacillati</taxon>
        <taxon>Bacillota</taxon>
        <taxon>Bacilli</taxon>
        <taxon>Bacillales</taxon>
        <taxon>Paenibacillaceae</taxon>
        <taxon>Paenibacillus</taxon>
    </lineage>
</organism>
<evidence type="ECO:0000256" key="7">
    <source>
        <dbReference type="SAM" id="Phobius"/>
    </source>
</evidence>
<accession>A0A2W1LI79</accession>
<dbReference type="CDD" id="cd13124">
    <property type="entry name" value="MATE_SpoVB_like"/>
    <property type="match status" value="1"/>
</dbReference>
<proteinExistence type="predicted"/>
<keyword evidence="3 7" id="KW-0812">Transmembrane</keyword>
<evidence type="ECO:0000256" key="4">
    <source>
        <dbReference type="ARBA" id="ARBA00022989"/>
    </source>
</evidence>
<evidence type="ECO:0000256" key="6">
    <source>
        <dbReference type="SAM" id="MobiDB-lite"/>
    </source>
</evidence>
<keyword evidence="2" id="KW-1003">Cell membrane</keyword>
<reference evidence="8 9" key="1">
    <citation type="submission" date="2018-06" db="EMBL/GenBank/DDBJ databases">
        <title>Paenibacillus imtechensis sp. nov.</title>
        <authorList>
            <person name="Pinnaka A.K."/>
            <person name="Singh H."/>
            <person name="Kaur M."/>
        </authorList>
    </citation>
    <scope>NUCLEOTIDE SEQUENCE [LARGE SCALE GENOMIC DNA]</scope>
    <source>
        <strain evidence="8 9">SMB1</strain>
    </source>
</reference>
<dbReference type="Proteomes" id="UP000249522">
    <property type="component" value="Unassembled WGS sequence"/>
</dbReference>
<dbReference type="EMBL" id="QKRB01000054">
    <property type="protein sequence ID" value="PZD94234.1"/>
    <property type="molecule type" value="Genomic_DNA"/>
</dbReference>
<feature type="transmembrane region" description="Helical" evidence="7">
    <location>
        <begin position="490"/>
        <end position="511"/>
    </location>
</feature>
<evidence type="ECO:0000256" key="5">
    <source>
        <dbReference type="ARBA" id="ARBA00023136"/>
    </source>
</evidence>
<feature type="compositionally biased region" description="Polar residues" evidence="6">
    <location>
        <begin position="205"/>
        <end position="216"/>
    </location>
</feature>
<dbReference type="GO" id="GO:0005886">
    <property type="term" value="C:plasma membrane"/>
    <property type="evidence" value="ECO:0007669"/>
    <property type="project" value="UniProtKB-SubCell"/>
</dbReference>
<keyword evidence="4 7" id="KW-1133">Transmembrane helix</keyword>
<feature type="region of interest" description="Disordered" evidence="6">
    <location>
        <begin position="204"/>
        <end position="224"/>
    </location>
</feature>
<dbReference type="PIRSF" id="PIRSF038958">
    <property type="entry name" value="PG_synth_SpoVB"/>
    <property type="match status" value="1"/>
</dbReference>
<feature type="transmembrane region" description="Helical" evidence="7">
    <location>
        <begin position="77"/>
        <end position="99"/>
    </location>
</feature>
<protein>
    <submittedName>
        <fullName evidence="8">Stage V sporulation protein B</fullName>
    </submittedName>
</protein>
<dbReference type="RefSeq" id="WP_111148597.1">
    <property type="nucleotide sequence ID" value="NZ_QKRB01000054.1"/>
</dbReference>
<feature type="transmembrane region" description="Helical" evidence="7">
    <location>
        <begin position="37"/>
        <end position="56"/>
    </location>
</feature>
<feature type="transmembrane region" description="Helical" evidence="7">
    <location>
        <begin position="176"/>
        <end position="194"/>
    </location>
</feature>
<evidence type="ECO:0000256" key="1">
    <source>
        <dbReference type="ARBA" id="ARBA00004651"/>
    </source>
</evidence>
<comment type="caution">
    <text evidence="8">The sequence shown here is derived from an EMBL/GenBank/DDBJ whole genome shotgun (WGS) entry which is preliminary data.</text>
</comment>
<dbReference type="PANTHER" id="PTHR30250">
    <property type="entry name" value="PST FAMILY PREDICTED COLANIC ACID TRANSPORTER"/>
    <property type="match status" value="1"/>
</dbReference>
<feature type="transmembrane region" description="Helical" evidence="7">
    <location>
        <begin position="372"/>
        <end position="393"/>
    </location>
</feature>
<dbReference type="InterPro" id="IPR014249">
    <property type="entry name" value="Spore_V_B"/>
</dbReference>
<dbReference type="InterPro" id="IPR024923">
    <property type="entry name" value="PG_synth_SpoVB"/>
</dbReference>
<comment type="subcellular location">
    <subcellularLocation>
        <location evidence="1">Cell membrane</location>
        <topology evidence="1">Multi-pass membrane protein</topology>
    </subcellularLocation>
</comment>
<name>A0A2W1LI79_9BACL</name>
<dbReference type="AlphaFoldDB" id="A0A2W1LI79"/>
<feature type="transmembrane region" description="Helical" evidence="7">
    <location>
        <begin position="111"/>
        <end position="130"/>
    </location>
</feature>
<keyword evidence="9" id="KW-1185">Reference proteome</keyword>
<feature type="transmembrane region" description="Helical" evidence="7">
    <location>
        <begin position="400"/>
        <end position="419"/>
    </location>
</feature>
<dbReference type="Pfam" id="PF01943">
    <property type="entry name" value="Polysacc_synt"/>
    <property type="match status" value="1"/>
</dbReference>
<feature type="transmembrane region" description="Helical" evidence="7">
    <location>
        <begin position="334"/>
        <end position="352"/>
    </location>
</feature>
<gene>
    <name evidence="8" type="primary">spoVB</name>
    <name evidence="8" type="ORF">DNH61_19560</name>
</gene>
<keyword evidence="5 7" id="KW-0472">Membrane</keyword>
<dbReference type="PANTHER" id="PTHR30250:SF24">
    <property type="entry name" value="STAGE V SPORULATION PROTEIN B"/>
    <property type="match status" value="1"/>
</dbReference>
<feature type="transmembrane region" description="Helical" evidence="7">
    <location>
        <begin position="292"/>
        <end position="313"/>
    </location>
</feature>
<dbReference type="InterPro" id="IPR050833">
    <property type="entry name" value="Poly_Biosynth_Transport"/>
</dbReference>
<dbReference type="OrthoDB" id="9775950at2"/>
<feature type="transmembrane region" description="Helical" evidence="7">
    <location>
        <begin position="460"/>
        <end position="478"/>
    </location>
</feature>
<sequence length="527" mass="56630">MILLAAGIINRILGFIPRIALPRIIGAEGVGLFQLAYPFMIVLITIVTGGIPLAVAKWTAEAKTQGDEERVRIIFRTALQLTLTLAVLFTAAAVLLAPWITTHILTDSRVYFTFLCMSPILAITAVSSVYRGYFQGCQNMVPTAVSQITETVVRIIFMLLLASLLLPYGLEWASAGAMAGVIIGELMGLSVLYIQHSKDRRSLHSTHSPAADLSQTDDSKTVSPKEIALTPPAAREPSALRKLLGLSVPVTGSRLVGSLSYLLESIFTMRSLAAAGVMTGIATAQYGALQGMIIPVILLPTALTYSLAVSLVPSLSEAAARGDRALIHKRLHQSMRLALVSGAPFAVVMYLFAEPICRLLYDHAEITPMLKLMAPVALFVYLQAPLQAALQALEKPGTALMNTFIGAAVKLALIAQLASLPHLGINGALIAINVNIVLVTLLHGIGVLRAVGFHMKLLDFIKVGSAMIIMGAVSRLTMSSAPLQAEWLNLLIACTAGAAVYLLLMVWMNIIDRHDMARVPYFGRFFK</sequence>
<evidence type="ECO:0000313" key="8">
    <source>
        <dbReference type="EMBL" id="PZD94234.1"/>
    </source>
</evidence>
<evidence type="ECO:0000256" key="2">
    <source>
        <dbReference type="ARBA" id="ARBA00022475"/>
    </source>
</evidence>
<evidence type="ECO:0000313" key="9">
    <source>
        <dbReference type="Proteomes" id="UP000249522"/>
    </source>
</evidence>
<evidence type="ECO:0000256" key="3">
    <source>
        <dbReference type="ARBA" id="ARBA00022692"/>
    </source>
</evidence>
<feature type="transmembrane region" description="Helical" evidence="7">
    <location>
        <begin position="151"/>
        <end position="170"/>
    </location>
</feature>